<sequence length="179" mass="20807">MTIACLGWGSLIWNPGGLLIQNKWFEDGPLLPIEFTRRSDNQRMTLIIDDAAKPVRVLWALMTVDNLDEAIKSLKEREGTKEDAIHFIKSIDEPAKKTEIIIRKWLESKNLDAAVWTGLSYSKHTNNRRPSVIEVVNHLNGLEYNRRKVAEEYIRKAPRQIDTDYRRQIEIELGWLPID</sequence>
<dbReference type="EMBL" id="JBHTLP010000044">
    <property type="protein sequence ID" value="MFD1145400.1"/>
    <property type="molecule type" value="Genomic_DNA"/>
</dbReference>
<name>A0ABW3QNZ3_9BACT</name>
<accession>A0ABW3QNZ3</accession>
<evidence type="ECO:0000313" key="2">
    <source>
        <dbReference type="Proteomes" id="UP001597116"/>
    </source>
</evidence>
<gene>
    <name evidence="1" type="ORF">ACFQ4C_30015</name>
</gene>
<evidence type="ECO:0000313" key="1">
    <source>
        <dbReference type="EMBL" id="MFD1145400.1"/>
    </source>
</evidence>
<reference evidence="2" key="1">
    <citation type="journal article" date="2019" name="Int. J. Syst. Evol. Microbiol.">
        <title>The Global Catalogue of Microorganisms (GCM) 10K type strain sequencing project: providing services to taxonomists for standard genome sequencing and annotation.</title>
        <authorList>
            <consortium name="The Broad Institute Genomics Platform"/>
            <consortium name="The Broad Institute Genome Sequencing Center for Infectious Disease"/>
            <person name="Wu L."/>
            <person name="Ma J."/>
        </authorList>
    </citation>
    <scope>NUCLEOTIDE SEQUENCE [LARGE SCALE GENOMIC DNA]</scope>
    <source>
        <strain evidence="2">CCUG 55608</strain>
    </source>
</reference>
<dbReference type="RefSeq" id="WP_379885701.1">
    <property type="nucleotide sequence ID" value="NZ_JBHTLP010000044.1"/>
</dbReference>
<keyword evidence="2" id="KW-1185">Reference proteome</keyword>
<organism evidence="1 2">
    <name type="scientific">Larkinella insperata</name>
    <dbReference type="NCBI Taxonomy" id="332158"/>
    <lineage>
        <taxon>Bacteria</taxon>
        <taxon>Pseudomonadati</taxon>
        <taxon>Bacteroidota</taxon>
        <taxon>Cytophagia</taxon>
        <taxon>Cytophagales</taxon>
        <taxon>Spirosomataceae</taxon>
        <taxon>Larkinella</taxon>
    </lineage>
</organism>
<dbReference type="Proteomes" id="UP001597116">
    <property type="component" value="Unassembled WGS sequence"/>
</dbReference>
<protein>
    <submittedName>
        <fullName evidence="1">Uncharacterized protein</fullName>
    </submittedName>
</protein>
<proteinExistence type="predicted"/>
<comment type="caution">
    <text evidence="1">The sequence shown here is derived from an EMBL/GenBank/DDBJ whole genome shotgun (WGS) entry which is preliminary data.</text>
</comment>